<dbReference type="EMBL" id="QKWP01000899">
    <property type="protein sequence ID" value="RIB13703.1"/>
    <property type="molecule type" value="Genomic_DNA"/>
</dbReference>
<sequence>MNSFRTLLYSLIVISLTLTNVKCYIPDPRYGQSSVLVGSNLYFFGGTRRGKYYDQVVYLNLSSSFNTLSPPWSQITTPIPTPLYFPFPCLSTDGSTIYLVGGMSQSLSNSSIRMLPSAYTYAFDFNNLQWTTPNITNFNNTYLGRTDISGVADSNGKYYFFGGYSTNLTAADPRIYYNDTNIFDTKAMRWSTLTTLSNTPSSRTNYGAVLKNNFIYYIGGYRGYSGRNDIDMNTIPSFDTVNLKWQSMSTSGDSVGSRYGHSAILTQDGLILIYGGVERISNIQAQPVIATLDVSVTPYVWKAIATNNAPPQSLVYHSATLYGIYMIIAFVSWQLILFPSFRTYSMKIFSLFFQLIFNTSSRF</sequence>
<evidence type="ECO:0000256" key="2">
    <source>
        <dbReference type="ARBA" id="ARBA00022737"/>
    </source>
</evidence>
<proteinExistence type="predicted"/>
<dbReference type="Gene3D" id="2.120.10.80">
    <property type="entry name" value="Kelch-type beta propeller"/>
    <property type="match status" value="2"/>
</dbReference>
<dbReference type="OrthoDB" id="432528at2759"/>
<dbReference type="PANTHER" id="PTHR46093:SF18">
    <property type="entry name" value="FIBRONECTIN TYPE-III DOMAIN-CONTAINING PROTEIN"/>
    <property type="match status" value="1"/>
</dbReference>
<keyword evidence="3" id="KW-0472">Membrane</keyword>
<evidence type="ECO:0000313" key="5">
    <source>
        <dbReference type="EMBL" id="RIB13703.1"/>
    </source>
</evidence>
<comment type="caution">
    <text evidence="5">The sequence shown here is derived from an EMBL/GenBank/DDBJ whole genome shotgun (WGS) entry which is preliminary data.</text>
</comment>
<reference evidence="5 6" key="1">
    <citation type="submission" date="2018-06" db="EMBL/GenBank/DDBJ databases">
        <title>Comparative genomics reveals the genomic features of Rhizophagus irregularis, R. cerebriforme, R. diaphanum and Gigaspora rosea, and their symbiotic lifestyle signature.</title>
        <authorList>
            <person name="Morin E."/>
            <person name="San Clemente H."/>
            <person name="Chen E.C.H."/>
            <person name="De La Providencia I."/>
            <person name="Hainaut M."/>
            <person name="Kuo A."/>
            <person name="Kohler A."/>
            <person name="Murat C."/>
            <person name="Tang N."/>
            <person name="Roy S."/>
            <person name="Loubradou J."/>
            <person name="Henrissat B."/>
            <person name="Grigoriev I.V."/>
            <person name="Corradi N."/>
            <person name="Roux C."/>
            <person name="Martin F.M."/>
        </authorList>
    </citation>
    <scope>NUCLEOTIDE SEQUENCE [LARGE SCALE GENOMIC DNA]</scope>
    <source>
        <strain evidence="5 6">DAOM 194757</strain>
    </source>
</reference>
<evidence type="ECO:0000313" key="6">
    <source>
        <dbReference type="Proteomes" id="UP000266673"/>
    </source>
</evidence>
<dbReference type="Proteomes" id="UP000266673">
    <property type="component" value="Unassembled WGS sequence"/>
</dbReference>
<feature type="chain" id="PRO_5017339475" description="Galactose oxidase" evidence="4">
    <location>
        <begin position="24"/>
        <end position="363"/>
    </location>
</feature>
<accession>A0A397V1B8</accession>
<dbReference type="SUPFAM" id="SSF117281">
    <property type="entry name" value="Kelch motif"/>
    <property type="match status" value="1"/>
</dbReference>
<dbReference type="AlphaFoldDB" id="A0A397V1B8"/>
<feature type="signal peptide" evidence="4">
    <location>
        <begin position="1"/>
        <end position="23"/>
    </location>
</feature>
<keyword evidence="4" id="KW-0732">Signal</keyword>
<keyword evidence="1" id="KW-0880">Kelch repeat</keyword>
<evidence type="ECO:0000256" key="4">
    <source>
        <dbReference type="SAM" id="SignalP"/>
    </source>
</evidence>
<dbReference type="PANTHER" id="PTHR46093">
    <property type="entry name" value="ACYL-COA-BINDING DOMAIN-CONTAINING PROTEIN 5"/>
    <property type="match status" value="1"/>
</dbReference>
<keyword evidence="3" id="KW-1133">Transmembrane helix</keyword>
<keyword evidence="3" id="KW-0812">Transmembrane</keyword>
<dbReference type="InterPro" id="IPR015915">
    <property type="entry name" value="Kelch-typ_b-propeller"/>
</dbReference>
<keyword evidence="2" id="KW-0677">Repeat</keyword>
<organism evidence="5 6">
    <name type="scientific">Gigaspora rosea</name>
    <dbReference type="NCBI Taxonomy" id="44941"/>
    <lineage>
        <taxon>Eukaryota</taxon>
        <taxon>Fungi</taxon>
        <taxon>Fungi incertae sedis</taxon>
        <taxon>Mucoromycota</taxon>
        <taxon>Glomeromycotina</taxon>
        <taxon>Glomeromycetes</taxon>
        <taxon>Diversisporales</taxon>
        <taxon>Gigasporaceae</taxon>
        <taxon>Gigaspora</taxon>
    </lineage>
</organism>
<gene>
    <name evidence="5" type="ORF">C2G38_1709741</name>
</gene>
<evidence type="ECO:0008006" key="7">
    <source>
        <dbReference type="Google" id="ProtNLM"/>
    </source>
</evidence>
<dbReference type="Pfam" id="PF24681">
    <property type="entry name" value="Kelch_KLHDC2_KLHL20_DRC7"/>
    <property type="match status" value="1"/>
</dbReference>
<evidence type="ECO:0000256" key="3">
    <source>
        <dbReference type="SAM" id="Phobius"/>
    </source>
</evidence>
<name>A0A397V1B8_9GLOM</name>
<evidence type="ECO:0000256" key="1">
    <source>
        <dbReference type="ARBA" id="ARBA00022441"/>
    </source>
</evidence>
<keyword evidence="6" id="KW-1185">Reference proteome</keyword>
<feature type="transmembrane region" description="Helical" evidence="3">
    <location>
        <begin position="314"/>
        <end position="338"/>
    </location>
</feature>
<protein>
    <recommendedName>
        <fullName evidence="7">Galactose oxidase</fullName>
    </recommendedName>
</protein>